<dbReference type="EMBL" id="CAADHB010000005">
    <property type="protein sequence ID" value="VFK78033.1"/>
    <property type="molecule type" value="Genomic_DNA"/>
</dbReference>
<dbReference type="AlphaFoldDB" id="A0A450Y5J7"/>
<proteinExistence type="predicted"/>
<organism evidence="2">
    <name type="scientific">Candidatus Kentrum sp. SD</name>
    <dbReference type="NCBI Taxonomy" id="2126332"/>
    <lineage>
        <taxon>Bacteria</taxon>
        <taxon>Pseudomonadati</taxon>
        <taxon>Pseudomonadota</taxon>
        <taxon>Gammaproteobacteria</taxon>
        <taxon>Candidatus Kentrum</taxon>
    </lineage>
</organism>
<keyword evidence="1" id="KW-1133">Transmembrane helix</keyword>
<keyword evidence="1" id="KW-0472">Membrane</keyword>
<keyword evidence="1" id="KW-0812">Transmembrane</keyword>
<sequence length="66" mass="7405">MPFDSTAMGIIIALIGAGIFVGVELIHRKDIEIRNTLVIYVSEKRKPWINRRQNQGPSPFSPGAKR</sequence>
<name>A0A450Y5J7_9GAMM</name>
<dbReference type="EMBL" id="CAADFR010000006">
    <property type="protein sequence ID" value="VFK36815.1"/>
    <property type="molecule type" value="Genomic_DNA"/>
</dbReference>
<evidence type="ECO:0000313" key="4">
    <source>
        <dbReference type="EMBL" id="VFK78033.1"/>
    </source>
</evidence>
<feature type="transmembrane region" description="Helical" evidence="1">
    <location>
        <begin position="6"/>
        <end position="26"/>
    </location>
</feature>
<evidence type="ECO:0000313" key="3">
    <source>
        <dbReference type="EMBL" id="VFK44887.1"/>
    </source>
</evidence>
<gene>
    <name evidence="4" type="ORF">BECKSD772D_GA0070982_100536</name>
    <name evidence="3" type="ORF">BECKSD772E_GA0070983_10455</name>
    <name evidence="2" type="ORF">BECKSD772F_GA0070984_10066</name>
</gene>
<evidence type="ECO:0000313" key="2">
    <source>
        <dbReference type="EMBL" id="VFK36815.1"/>
    </source>
</evidence>
<dbReference type="EMBL" id="CAADFU010000045">
    <property type="protein sequence ID" value="VFK44887.1"/>
    <property type="molecule type" value="Genomic_DNA"/>
</dbReference>
<reference evidence="2" key="1">
    <citation type="submission" date="2019-02" db="EMBL/GenBank/DDBJ databases">
        <authorList>
            <person name="Gruber-Vodicka R. H."/>
            <person name="Seah K. B. B."/>
        </authorList>
    </citation>
    <scope>NUCLEOTIDE SEQUENCE</scope>
    <source>
        <strain evidence="4">BECK_S127</strain>
        <strain evidence="3">BECK_S1320</strain>
        <strain evidence="2">BECK_S1321</strain>
    </source>
</reference>
<protein>
    <submittedName>
        <fullName evidence="2">Uncharacterized protein</fullName>
    </submittedName>
</protein>
<accession>A0A450Y5J7</accession>
<evidence type="ECO:0000256" key="1">
    <source>
        <dbReference type="SAM" id="Phobius"/>
    </source>
</evidence>